<reference evidence="6 7" key="1">
    <citation type="submission" date="2020-11" db="EMBL/GenBank/DDBJ databases">
        <title>P. mediterranea TC4 genome.</title>
        <authorList>
            <person name="Molmeret M."/>
        </authorList>
    </citation>
    <scope>NUCLEOTIDE SEQUENCE [LARGE SCALE GENOMIC DNA]</scope>
    <source>
        <strain evidence="6 7">TC4</strain>
    </source>
</reference>
<comment type="subcellular location">
    <subcellularLocation>
        <location evidence="1">Cell outer membrane</location>
    </subcellularLocation>
</comment>
<dbReference type="InterPro" id="IPR006665">
    <property type="entry name" value="OmpA-like"/>
</dbReference>
<dbReference type="PANTHER" id="PTHR30329:SF21">
    <property type="entry name" value="LIPOPROTEIN YIAD-RELATED"/>
    <property type="match status" value="1"/>
</dbReference>
<protein>
    <submittedName>
        <fullName evidence="6">OmpA family protein</fullName>
    </submittedName>
</protein>
<feature type="domain" description="OmpA-like" evidence="5">
    <location>
        <begin position="29"/>
        <end position="147"/>
    </location>
</feature>
<dbReference type="InterPro" id="IPR050330">
    <property type="entry name" value="Bact_OuterMem_StrucFunc"/>
</dbReference>
<dbReference type="EMBL" id="JADKYU010001245">
    <property type="protein sequence ID" value="MBF4986486.1"/>
    <property type="molecule type" value="Genomic_DNA"/>
</dbReference>
<accession>A0ABS0ABD8</accession>
<dbReference type="Proteomes" id="UP001194729">
    <property type="component" value="Unassembled WGS sequence"/>
</dbReference>
<feature type="non-terminal residue" evidence="6">
    <location>
        <position position="1"/>
    </location>
</feature>
<evidence type="ECO:0000313" key="7">
    <source>
        <dbReference type="Proteomes" id="UP001194729"/>
    </source>
</evidence>
<dbReference type="Gene3D" id="3.30.1330.60">
    <property type="entry name" value="OmpA-like domain"/>
    <property type="match status" value="1"/>
</dbReference>
<evidence type="ECO:0000259" key="5">
    <source>
        <dbReference type="PROSITE" id="PS51123"/>
    </source>
</evidence>
<evidence type="ECO:0000256" key="1">
    <source>
        <dbReference type="ARBA" id="ARBA00004442"/>
    </source>
</evidence>
<dbReference type="InterPro" id="IPR006664">
    <property type="entry name" value="OMP_bac"/>
</dbReference>
<keyword evidence="7" id="KW-1185">Reference proteome</keyword>
<dbReference type="PANTHER" id="PTHR30329">
    <property type="entry name" value="STATOR ELEMENT OF FLAGELLAR MOTOR COMPLEX"/>
    <property type="match status" value="1"/>
</dbReference>
<evidence type="ECO:0000256" key="3">
    <source>
        <dbReference type="ARBA" id="ARBA00023237"/>
    </source>
</evidence>
<dbReference type="CDD" id="cd07185">
    <property type="entry name" value="OmpA_C-like"/>
    <property type="match status" value="1"/>
</dbReference>
<dbReference type="PROSITE" id="PS51123">
    <property type="entry name" value="OMPA_2"/>
    <property type="match status" value="1"/>
</dbReference>
<comment type="caution">
    <text evidence="6">The sequence shown here is derived from an EMBL/GenBank/DDBJ whole genome shotgun (WGS) entry which is preliminary data.</text>
</comment>
<dbReference type="Pfam" id="PF00691">
    <property type="entry name" value="OmpA"/>
    <property type="match status" value="1"/>
</dbReference>
<dbReference type="InterPro" id="IPR036737">
    <property type="entry name" value="OmpA-like_sf"/>
</dbReference>
<evidence type="ECO:0000256" key="4">
    <source>
        <dbReference type="PROSITE-ProRule" id="PRU00473"/>
    </source>
</evidence>
<name>A0ABS0ABD8_9FLAO</name>
<gene>
    <name evidence="6" type="ORF">FNJ87_19970</name>
</gene>
<dbReference type="SUPFAM" id="SSF103088">
    <property type="entry name" value="OmpA-like"/>
    <property type="match status" value="1"/>
</dbReference>
<sequence length="147" mass="16254">GQSDLSVAEEATAMVTVNMEPIIPDPPVVDEKIILNKIYFDLDASNIRPDAALELDRLVSFMKKYPELEVMAETYADIRGSDSYNLALTQRRAESIVAYVVSQGVDASRLTAVGRGEANPVMDCASQKCTSAEYELSRRSEFTITKR</sequence>
<dbReference type="PRINTS" id="PR01021">
    <property type="entry name" value="OMPADOMAIN"/>
</dbReference>
<keyword evidence="3" id="KW-0998">Cell outer membrane</keyword>
<keyword evidence="2 4" id="KW-0472">Membrane</keyword>
<evidence type="ECO:0000256" key="2">
    <source>
        <dbReference type="ARBA" id="ARBA00023136"/>
    </source>
</evidence>
<organism evidence="6 7">
    <name type="scientific">Nonlabens mediterrranea</name>
    <dbReference type="NCBI Taxonomy" id="1419947"/>
    <lineage>
        <taxon>Bacteria</taxon>
        <taxon>Pseudomonadati</taxon>
        <taxon>Bacteroidota</taxon>
        <taxon>Flavobacteriia</taxon>
        <taxon>Flavobacteriales</taxon>
        <taxon>Flavobacteriaceae</taxon>
        <taxon>Nonlabens</taxon>
    </lineage>
</organism>
<proteinExistence type="predicted"/>
<evidence type="ECO:0000313" key="6">
    <source>
        <dbReference type="EMBL" id="MBF4986486.1"/>
    </source>
</evidence>